<name>A0A9X0D2T0_9CNID</name>
<dbReference type="GO" id="GO:0005634">
    <property type="term" value="C:nucleus"/>
    <property type="evidence" value="ECO:0007669"/>
    <property type="project" value="UniProtKB-SubCell"/>
</dbReference>
<comment type="subcellular location">
    <subcellularLocation>
        <location evidence="5 6">Nucleus</location>
    </subcellularLocation>
</comment>
<dbReference type="FunFam" id="1.10.10.60:FF:000551">
    <property type="entry name" value="Predicted protein"/>
    <property type="match status" value="1"/>
</dbReference>
<evidence type="ECO:0000313" key="8">
    <source>
        <dbReference type="EMBL" id="KAJ7385122.1"/>
    </source>
</evidence>
<evidence type="ECO:0000259" key="7">
    <source>
        <dbReference type="PROSITE" id="PS50071"/>
    </source>
</evidence>
<dbReference type="InterPro" id="IPR009057">
    <property type="entry name" value="Homeodomain-like_sf"/>
</dbReference>
<keyword evidence="3 5" id="KW-0371">Homeobox</keyword>
<dbReference type="SUPFAM" id="SSF46689">
    <property type="entry name" value="Homeodomain-like"/>
    <property type="match status" value="1"/>
</dbReference>
<dbReference type="Gene3D" id="1.10.10.60">
    <property type="entry name" value="Homeodomain-like"/>
    <property type="match status" value="1"/>
</dbReference>
<dbReference type="PROSITE" id="PS00027">
    <property type="entry name" value="HOMEOBOX_1"/>
    <property type="match status" value="1"/>
</dbReference>
<evidence type="ECO:0000256" key="5">
    <source>
        <dbReference type="PROSITE-ProRule" id="PRU00108"/>
    </source>
</evidence>
<sequence>MDANPFSIESILKKSSSSSVVEEVKETQPSRSIEALSLAVKLADVILEARQEKIRRTPRRTRTAFTHQQLGILEKSFSKTHYPDVELREQLAEKTNLQESRIQVWFKNRRAKYRKEKRKYLTADSNYSYESEDEFVPPIYQLMRNQQLPSCFQCNTSVPCYCNHNDPREAVRHFHGFPSTMCTQFATHAQFAHAHGIHSLPHVNNLVMDHAQVGDIWRG</sequence>
<gene>
    <name evidence="8" type="primary">DMBX1_5</name>
    <name evidence="8" type="ORF">OS493_017491</name>
</gene>
<keyword evidence="2 5" id="KW-0238">DNA-binding</keyword>
<dbReference type="PANTHER" id="PTHR46639">
    <property type="entry name" value="DIENCEPHALON/MESENCEPHALON HOMEOBOX PROTEIN 1"/>
    <property type="match status" value="1"/>
</dbReference>
<organism evidence="8 9">
    <name type="scientific">Desmophyllum pertusum</name>
    <dbReference type="NCBI Taxonomy" id="174260"/>
    <lineage>
        <taxon>Eukaryota</taxon>
        <taxon>Metazoa</taxon>
        <taxon>Cnidaria</taxon>
        <taxon>Anthozoa</taxon>
        <taxon>Hexacorallia</taxon>
        <taxon>Scleractinia</taxon>
        <taxon>Caryophylliina</taxon>
        <taxon>Caryophylliidae</taxon>
        <taxon>Desmophyllum</taxon>
    </lineage>
</organism>
<proteinExistence type="inferred from homology"/>
<evidence type="ECO:0000256" key="2">
    <source>
        <dbReference type="ARBA" id="ARBA00023125"/>
    </source>
</evidence>
<dbReference type="Pfam" id="PF00046">
    <property type="entry name" value="Homeodomain"/>
    <property type="match status" value="1"/>
</dbReference>
<feature type="DNA-binding region" description="Homeobox" evidence="5">
    <location>
        <begin position="58"/>
        <end position="117"/>
    </location>
</feature>
<evidence type="ECO:0000256" key="1">
    <source>
        <dbReference type="ARBA" id="ARBA00005733"/>
    </source>
</evidence>
<dbReference type="InterPro" id="IPR052488">
    <property type="entry name" value="DMBX_homeobox"/>
</dbReference>
<dbReference type="PANTHER" id="PTHR46639:SF2">
    <property type="entry name" value="DIENCEPHALON_MESENCEPHALON HOMEOBOX PROTEIN 1"/>
    <property type="match status" value="1"/>
</dbReference>
<accession>A0A9X0D2T0</accession>
<comment type="similarity">
    <text evidence="1">Belongs to the paired homeobox family.</text>
</comment>
<dbReference type="SMART" id="SM00389">
    <property type="entry name" value="HOX"/>
    <property type="match status" value="1"/>
</dbReference>
<dbReference type="OrthoDB" id="6159439at2759"/>
<dbReference type="GO" id="GO:0000981">
    <property type="term" value="F:DNA-binding transcription factor activity, RNA polymerase II-specific"/>
    <property type="evidence" value="ECO:0007669"/>
    <property type="project" value="InterPro"/>
</dbReference>
<dbReference type="CDD" id="cd00086">
    <property type="entry name" value="homeodomain"/>
    <property type="match status" value="1"/>
</dbReference>
<feature type="domain" description="Homeobox" evidence="7">
    <location>
        <begin position="56"/>
        <end position="116"/>
    </location>
</feature>
<dbReference type="Proteomes" id="UP001163046">
    <property type="component" value="Unassembled WGS sequence"/>
</dbReference>
<keyword evidence="4 5" id="KW-0539">Nucleus</keyword>
<dbReference type="InterPro" id="IPR017970">
    <property type="entry name" value="Homeobox_CS"/>
</dbReference>
<evidence type="ECO:0000313" key="9">
    <source>
        <dbReference type="Proteomes" id="UP001163046"/>
    </source>
</evidence>
<dbReference type="GO" id="GO:0000977">
    <property type="term" value="F:RNA polymerase II transcription regulatory region sequence-specific DNA binding"/>
    <property type="evidence" value="ECO:0007669"/>
    <property type="project" value="TreeGrafter"/>
</dbReference>
<dbReference type="PROSITE" id="PS50071">
    <property type="entry name" value="HOMEOBOX_2"/>
    <property type="match status" value="1"/>
</dbReference>
<dbReference type="InterPro" id="IPR001356">
    <property type="entry name" value="HD"/>
</dbReference>
<evidence type="ECO:0000256" key="6">
    <source>
        <dbReference type="RuleBase" id="RU000682"/>
    </source>
</evidence>
<keyword evidence="9" id="KW-1185">Reference proteome</keyword>
<evidence type="ECO:0000256" key="3">
    <source>
        <dbReference type="ARBA" id="ARBA00023155"/>
    </source>
</evidence>
<dbReference type="EMBL" id="MU825882">
    <property type="protein sequence ID" value="KAJ7385122.1"/>
    <property type="molecule type" value="Genomic_DNA"/>
</dbReference>
<evidence type="ECO:0000256" key="4">
    <source>
        <dbReference type="ARBA" id="ARBA00023242"/>
    </source>
</evidence>
<reference evidence="8" key="1">
    <citation type="submission" date="2023-01" db="EMBL/GenBank/DDBJ databases">
        <title>Genome assembly of the deep-sea coral Lophelia pertusa.</title>
        <authorList>
            <person name="Herrera S."/>
            <person name="Cordes E."/>
        </authorList>
    </citation>
    <scope>NUCLEOTIDE SEQUENCE</scope>
    <source>
        <strain evidence="8">USNM1676648</strain>
        <tissue evidence="8">Polyp</tissue>
    </source>
</reference>
<dbReference type="AlphaFoldDB" id="A0A9X0D2T0"/>
<protein>
    <submittedName>
        <fullName evidence="8">Diencephalon mesencephalon homeobox</fullName>
    </submittedName>
</protein>
<comment type="caution">
    <text evidence="8">The sequence shown here is derived from an EMBL/GenBank/DDBJ whole genome shotgun (WGS) entry which is preliminary data.</text>
</comment>